<accession>A0A7R9D5W3</accession>
<organism evidence="1">
    <name type="scientific">Timema cristinae</name>
    <name type="common">Walking stick</name>
    <dbReference type="NCBI Taxonomy" id="61476"/>
    <lineage>
        <taxon>Eukaryota</taxon>
        <taxon>Metazoa</taxon>
        <taxon>Ecdysozoa</taxon>
        <taxon>Arthropoda</taxon>
        <taxon>Hexapoda</taxon>
        <taxon>Insecta</taxon>
        <taxon>Pterygota</taxon>
        <taxon>Neoptera</taxon>
        <taxon>Polyneoptera</taxon>
        <taxon>Phasmatodea</taxon>
        <taxon>Timematodea</taxon>
        <taxon>Timematoidea</taxon>
        <taxon>Timematidae</taxon>
        <taxon>Timema</taxon>
    </lineage>
</organism>
<proteinExistence type="predicted"/>
<name>A0A7R9D5W3_TIMCR</name>
<dbReference type="EMBL" id="OC320229">
    <property type="protein sequence ID" value="CAD7407577.1"/>
    <property type="molecule type" value="Genomic_DNA"/>
</dbReference>
<evidence type="ECO:0000313" key="1">
    <source>
        <dbReference type="EMBL" id="CAD7407577.1"/>
    </source>
</evidence>
<protein>
    <submittedName>
        <fullName evidence="1">Uncharacterized protein</fullName>
    </submittedName>
</protein>
<dbReference type="AlphaFoldDB" id="A0A7R9D5W3"/>
<gene>
    <name evidence="1" type="ORF">TCEB3V08_LOCUS9085</name>
</gene>
<reference evidence="1" key="1">
    <citation type="submission" date="2020-11" db="EMBL/GenBank/DDBJ databases">
        <authorList>
            <person name="Tran Van P."/>
        </authorList>
    </citation>
    <scope>NUCLEOTIDE SEQUENCE</scope>
</reference>
<sequence>MVARSSLWANKKERYVKSSLALWSRIVDNCIHHWTHGLSVKVKFDLSYFLMIWRNISEYHLDLLLWPLSSSREMAGIQITVKDDCVNEDM</sequence>